<gene>
    <name evidence="2" type="ORF">GCM10023086_52610</name>
</gene>
<keyword evidence="1" id="KW-1133">Transmembrane helix</keyword>
<evidence type="ECO:0000313" key="2">
    <source>
        <dbReference type="EMBL" id="GAA4325494.1"/>
    </source>
</evidence>
<evidence type="ECO:0000313" key="3">
    <source>
        <dbReference type="Proteomes" id="UP001501115"/>
    </source>
</evidence>
<proteinExistence type="predicted"/>
<feature type="transmembrane region" description="Helical" evidence="1">
    <location>
        <begin position="102"/>
        <end position="122"/>
    </location>
</feature>
<name>A0ABP8GJG8_9ACTN</name>
<protein>
    <submittedName>
        <fullName evidence="2">Uncharacterized protein</fullName>
    </submittedName>
</protein>
<keyword evidence="1" id="KW-0472">Membrane</keyword>
<evidence type="ECO:0000256" key="1">
    <source>
        <dbReference type="SAM" id="Phobius"/>
    </source>
</evidence>
<comment type="caution">
    <text evidence="2">The sequence shown here is derived from an EMBL/GenBank/DDBJ whole genome shotgun (WGS) entry which is preliminary data.</text>
</comment>
<dbReference type="EMBL" id="BAABET010000008">
    <property type="protein sequence ID" value="GAA4325494.1"/>
    <property type="molecule type" value="Genomic_DNA"/>
</dbReference>
<reference evidence="3" key="1">
    <citation type="journal article" date="2019" name="Int. J. Syst. Evol. Microbiol.">
        <title>The Global Catalogue of Microorganisms (GCM) 10K type strain sequencing project: providing services to taxonomists for standard genome sequencing and annotation.</title>
        <authorList>
            <consortium name="The Broad Institute Genomics Platform"/>
            <consortium name="The Broad Institute Genome Sequencing Center for Infectious Disease"/>
            <person name="Wu L."/>
            <person name="Ma J."/>
        </authorList>
    </citation>
    <scope>NUCLEOTIDE SEQUENCE [LARGE SCALE GENOMIC DNA]</scope>
    <source>
        <strain evidence="3">JCM 31290</strain>
    </source>
</reference>
<organism evidence="2 3">
    <name type="scientific">Streptomyces venetus</name>
    <dbReference type="NCBI Taxonomy" id="1701086"/>
    <lineage>
        <taxon>Bacteria</taxon>
        <taxon>Bacillati</taxon>
        <taxon>Actinomycetota</taxon>
        <taxon>Actinomycetes</taxon>
        <taxon>Kitasatosporales</taxon>
        <taxon>Streptomycetaceae</taxon>
        <taxon>Streptomyces</taxon>
    </lineage>
</organism>
<keyword evidence="3" id="KW-1185">Reference proteome</keyword>
<accession>A0ABP8GJG8</accession>
<sequence>MRRHRPGASAVEPHSGLADEAEGYLLAHAHHGQARCEAEDLCALMPWLTTAQAEEVVGHYVRRRLDVTRQLLLATARRADELRQEYEARYSDLRRALLRRHAVVACALLPCAVGAGTLAGVFTR</sequence>
<dbReference type="RefSeq" id="WP_345664136.1">
    <property type="nucleotide sequence ID" value="NZ_BAABET010000008.1"/>
</dbReference>
<keyword evidence="1" id="KW-0812">Transmembrane</keyword>
<dbReference type="Proteomes" id="UP001501115">
    <property type="component" value="Unassembled WGS sequence"/>
</dbReference>